<sequence length="1397" mass="152908">MSSRSRINITATDLGEYVRHHSCDRRFHLTVHSAREVGPLPFFDRVRDSIDPVLAEMGRRREDRWETELVESGFQNLAAALPKGKRDEVTWEALAGVFAQLPPGTQGYARQVAVGGNMGVFRLYGIIDFVLLRWIGDAPRVWLVECKASRRDRTYHRIQVAAYRMLLREIIGDQPVPVGDHSFDRTTIECVVARIDADRNTNQSILALPPLDLTHEEADLTQLLAPDGRLDSAAARPLAEIGFQIDTKCDGCVFAPHCLTESARLRRTELLGLDPVTTRLLRAAGLDTLDQLANPPLFDPRIEALTRDPGFSENLDRLRLRARARLYTLPKNRTVIGSGVEPIPNTGVGHLPPHEINGNRLLRIYLAIDYDYTENRIGALSAHVTRSAGRIDTPFIDKRAVPEIRERFEAGKDSAGRPVTEERPLPADREVVEYQTAPWSGTDYSADTVAEGELIRRFFDRLVRLIAEELGTTSAPVHFYVWSRSEVRQLLEGCCRAGPELLGPVRQLFGCREGLEQLMYSAVQEEVDRRFALGWTGRGLGVVTSLEWSGRRYHWTRLVDGNEHDLAHVFAQGVFDFATRLGVGPGGEWAADETTPGHVFELRSRFSDALPAPYWHAAWGTLPKADQDADVRESLAAYARAGAPGVLAEYLRARVHALRWVEEGIGPKNSGIEKAPLTAGELPAFRLGRDGVARAATDFLRLDQHVRRSDWVAAHLLPPIARVPAGRTLPLRQVKVGADKSTVTGMIELFAFGGLTLADLEARCRFGPGSFARLSPWNGDPKQGQTVGQLTAAVGRTCVVREIDWPTGRVTLDAMYAEEDRYRLSSGASRKAEMLFERGYATLDENVSDYVAGRVDDRLQQPSHVYSWFDPVDPRPPAVVPLPAAEVDALRQLVDSFPLPPTNVYPASPDQARAAVEGLGTRVQLIQGPPGTGKTTTTALSVLLRVLVGGKSGDIVLLAAHTHTALDNLLERIDRYREAFTRHAAASGRRVPPVRLVKVHTNDPTQHVVSGSVENLPAALLGAKKKLTELTTGAVLVIGGTTAGLLKLAAAVEKLKTFNGGAGLGATLLVVDEASMMVFPHFLALATLIPPDGRILLAGDHRQLAPITAHDWEAEDRPPMVLYQPFASAYDAVRRIIGAQDTAGNSVVPVTGARWSGLTLTFRLPPVVRELIARVYRRDQIELAGLSRAVTVNPDVGGPFWGHVWKWNVGLFLAVHDEDGSRRSNPVEVAIVEQLLGAAPPLSAGSVAIITPHRAQRSLLATRLAALSGTGAPIGVIDTVERLQGGERPTVVVSATVSDPTAIEASVEFILDLNRANVAFSRVQDRLVVVCSRTLLDHIPAEAEHYQSAILWKALRGLCSELVAESEVCGHRVRLYHPPQVHENFSTSGGSGGNSEK</sequence>
<dbReference type="Proteomes" id="UP000676565">
    <property type="component" value="Unassembled WGS sequence"/>
</dbReference>
<dbReference type="InterPro" id="IPR041679">
    <property type="entry name" value="DNA2/NAM7-like_C"/>
</dbReference>
<gene>
    <name evidence="7" type="ORF">J8F10_36105</name>
</gene>
<dbReference type="InterPro" id="IPR050534">
    <property type="entry name" value="Coronavir_polyprotein_1ab"/>
</dbReference>
<proteinExistence type="predicted"/>
<dbReference type="CDD" id="cd18808">
    <property type="entry name" value="SF1_C_Upf1"/>
    <property type="match status" value="1"/>
</dbReference>
<evidence type="ECO:0000256" key="1">
    <source>
        <dbReference type="ARBA" id="ARBA00022741"/>
    </source>
</evidence>
<feature type="domain" description="PD-(D/E)XK endonuclease-like" evidence="5">
    <location>
        <begin position="84"/>
        <end position="258"/>
    </location>
</feature>
<evidence type="ECO:0000259" key="6">
    <source>
        <dbReference type="Pfam" id="PF13087"/>
    </source>
</evidence>
<reference evidence="7 8" key="1">
    <citation type="submission" date="2021-04" db="EMBL/GenBank/DDBJ databases">
        <authorList>
            <person name="Ivanova A."/>
        </authorList>
    </citation>
    <scope>NUCLEOTIDE SEQUENCE [LARGE SCALE GENOMIC DNA]</scope>
    <source>
        <strain evidence="7 8">G18</strain>
    </source>
</reference>
<dbReference type="InterPro" id="IPR038726">
    <property type="entry name" value="PDDEXK_AddAB-type"/>
</dbReference>
<dbReference type="Pfam" id="PF12705">
    <property type="entry name" value="PDDEXK_1"/>
    <property type="match status" value="1"/>
</dbReference>
<accession>A0ABS5C5F7</accession>
<evidence type="ECO:0000259" key="5">
    <source>
        <dbReference type="Pfam" id="PF12705"/>
    </source>
</evidence>
<keyword evidence="4" id="KW-0067">ATP-binding</keyword>
<evidence type="ECO:0000313" key="7">
    <source>
        <dbReference type="EMBL" id="MBP3960680.1"/>
    </source>
</evidence>
<keyword evidence="1" id="KW-0547">Nucleotide-binding</keyword>
<dbReference type="InterPro" id="IPR047187">
    <property type="entry name" value="SF1_C_Upf1"/>
</dbReference>
<protein>
    <submittedName>
        <fullName evidence="7">AAA family ATPase</fullName>
    </submittedName>
</protein>
<evidence type="ECO:0000256" key="4">
    <source>
        <dbReference type="ARBA" id="ARBA00022840"/>
    </source>
</evidence>
<keyword evidence="2" id="KW-0378">Hydrolase</keyword>
<dbReference type="PANTHER" id="PTHR43788:SF8">
    <property type="entry name" value="DNA-BINDING PROTEIN SMUBP-2"/>
    <property type="match status" value="1"/>
</dbReference>
<dbReference type="EMBL" id="JAGKQQ010000002">
    <property type="protein sequence ID" value="MBP3960680.1"/>
    <property type="molecule type" value="Genomic_DNA"/>
</dbReference>
<name>A0ABS5C5F7_9BACT</name>
<evidence type="ECO:0000256" key="3">
    <source>
        <dbReference type="ARBA" id="ARBA00022806"/>
    </source>
</evidence>
<keyword evidence="8" id="KW-1185">Reference proteome</keyword>
<dbReference type="SUPFAM" id="SSF52540">
    <property type="entry name" value="P-loop containing nucleoside triphosphate hydrolases"/>
    <property type="match status" value="1"/>
</dbReference>
<dbReference type="Gene3D" id="3.40.50.300">
    <property type="entry name" value="P-loop containing nucleotide triphosphate hydrolases"/>
    <property type="match status" value="2"/>
</dbReference>
<dbReference type="InterPro" id="IPR027417">
    <property type="entry name" value="P-loop_NTPase"/>
</dbReference>
<comment type="caution">
    <text evidence="7">The sequence shown here is derived from an EMBL/GenBank/DDBJ whole genome shotgun (WGS) entry which is preliminary data.</text>
</comment>
<organism evidence="7 8">
    <name type="scientific">Gemmata palustris</name>
    <dbReference type="NCBI Taxonomy" id="2822762"/>
    <lineage>
        <taxon>Bacteria</taxon>
        <taxon>Pseudomonadati</taxon>
        <taxon>Planctomycetota</taxon>
        <taxon>Planctomycetia</taxon>
        <taxon>Gemmatales</taxon>
        <taxon>Gemmataceae</taxon>
        <taxon>Gemmata</taxon>
    </lineage>
</organism>
<feature type="domain" description="DNA2/NAM7 helicase-like C-terminal" evidence="6">
    <location>
        <begin position="1221"/>
        <end position="1333"/>
    </location>
</feature>
<evidence type="ECO:0000256" key="2">
    <source>
        <dbReference type="ARBA" id="ARBA00022801"/>
    </source>
</evidence>
<dbReference type="Pfam" id="PF13087">
    <property type="entry name" value="AAA_12"/>
    <property type="match status" value="1"/>
</dbReference>
<dbReference type="Pfam" id="PF13245">
    <property type="entry name" value="AAA_19"/>
    <property type="match status" value="1"/>
</dbReference>
<dbReference type="PANTHER" id="PTHR43788">
    <property type="entry name" value="DNA2/NAM7 HELICASE FAMILY MEMBER"/>
    <property type="match status" value="1"/>
</dbReference>
<evidence type="ECO:0000313" key="8">
    <source>
        <dbReference type="Proteomes" id="UP000676565"/>
    </source>
</evidence>
<dbReference type="RefSeq" id="WP_210662959.1">
    <property type="nucleotide sequence ID" value="NZ_JAGKQQ010000002.1"/>
</dbReference>
<keyword evidence="3" id="KW-0347">Helicase</keyword>